<proteinExistence type="predicted"/>
<reference evidence="3 4" key="1">
    <citation type="submission" date="2019-04" db="EMBL/GenBank/DDBJ databases">
        <title>Nine Novel Phages from a Plateau Lake in Southwest China Provide Insights into Aeromonas Phage Diversity.</title>
        <authorList>
            <person name="Xiao W."/>
            <person name="Bai M."/>
        </authorList>
    </citation>
    <scope>NUCLEOTIDE SEQUENCE [LARGE SCALE GENOMIC DNA]</scope>
</reference>
<keyword evidence="4" id="KW-1185">Reference proteome</keyword>
<feature type="domain" description="Phage terminase large subunit N-terminal" evidence="1">
    <location>
        <begin position="27"/>
        <end position="221"/>
    </location>
</feature>
<dbReference type="InterPro" id="IPR035413">
    <property type="entry name" value="Terminase_L_C"/>
</dbReference>
<feature type="domain" description="Phage terminase large subunit C-terminal" evidence="2">
    <location>
        <begin position="255"/>
        <end position="405"/>
    </location>
</feature>
<protein>
    <recommendedName>
        <fullName evidence="5">Terminase large subunit</fullName>
    </recommendedName>
</protein>
<dbReference type="PANTHER" id="PTHR39184">
    <property type="match status" value="1"/>
</dbReference>
<dbReference type="Gene3D" id="3.30.420.280">
    <property type="match status" value="1"/>
</dbReference>
<dbReference type="NCBIfam" id="TIGR01547">
    <property type="entry name" value="phage_term_2"/>
    <property type="match status" value="1"/>
</dbReference>
<dbReference type="PANTHER" id="PTHR39184:SF1">
    <property type="entry name" value="PBSX PHAGE TERMINASE LARGE SUBUNIT"/>
    <property type="match status" value="1"/>
</dbReference>
<dbReference type="InterPro" id="IPR035412">
    <property type="entry name" value="Terminase_L_N"/>
</dbReference>
<dbReference type="Gene3D" id="3.40.50.300">
    <property type="entry name" value="P-loop containing nucleotide triphosphate hydrolases"/>
    <property type="match status" value="1"/>
</dbReference>
<name>A0A514TUG5_9CAUD</name>
<dbReference type="Pfam" id="PF17288">
    <property type="entry name" value="Terminase_3C"/>
    <property type="match status" value="1"/>
</dbReference>
<organism evidence="3 4">
    <name type="scientific">Aeromonas phage 4_D05</name>
    <dbReference type="NCBI Taxonomy" id="2588099"/>
    <lineage>
        <taxon>Viruses</taxon>
        <taxon>Duplodnaviria</taxon>
        <taxon>Heunggongvirae</taxon>
        <taxon>Uroviricota</taxon>
        <taxon>Caudoviricetes</taxon>
        <taxon>Kunmingvirus</taxon>
        <taxon>Kunmingvirus kv4D05</taxon>
    </lineage>
</organism>
<evidence type="ECO:0000313" key="3">
    <source>
        <dbReference type="EMBL" id="QDJ96155.1"/>
    </source>
</evidence>
<gene>
    <name evidence="3" type="ORF">4D05_042</name>
</gene>
<dbReference type="Proteomes" id="UP000316563">
    <property type="component" value="Segment"/>
</dbReference>
<evidence type="ECO:0000313" key="4">
    <source>
        <dbReference type="Proteomes" id="UP000316563"/>
    </source>
</evidence>
<dbReference type="InterPro" id="IPR027417">
    <property type="entry name" value="P-loop_NTPase"/>
</dbReference>
<accession>A0A514TUG5</accession>
<dbReference type="Pfam" id="PF04466">
    <property type="entry name" value="Terminase_3"/>
    <property type="match status" value="1"/>
</dbReference>
<dbReference type="EMBL" id="MK804892">
    <property type="protein sequence ID" value="QDJ96155.1"/>
    <property type="molecule type" value="Genomic_DNA"/>
</dbReference>
<sequence length="432" mass="49668">MDGVREVSVQIPPKLIPMFSKPGLRYLCAYGGRGSAKTRTFALMTAIKALMFAQEGKRGVILCGREFMNSLEDSSMEEIKQAIRSQEWLFNHFDIGEKYIRTKCRSVSYVFCGLRHSLDSIKSKARVLLAWIDEAETVSEMAWSKLLPTVREEGSQIYVTWNPEDEESPTNQRFRMQTPDNACIVEMNYSDNPWFPDVLEQERLNDYNRLDGPTYTWVWEGAYRKNSLAQIFAGKYEVREFAHGDDWDGPYNGLDFGFSQDPTAATQCWVHGDVLYVEFEAGKTGLELDHTADYICKRIPSFDRETVRADSARPESISYLKRADPDGKRKNMPGIIGVEKGKGSVEDGIEFIKSFAMVVIHPRCQETAREFQRYSYKVDRLSGDVTKVILDKFNHYIDSIRYGLEQVMKNRGKIRISDKAKARAMRYPMGRR</sequence>
<evidence type="ECO:0008006" key="5">
    <source>
        <dbReference type="Google" id="ProtNLM"/>
    </source>
</evidence>
<dbReference type="InterPro" id="IPR006437">
    <property type="entry name" value="Phage_terminase_lsu"/>
</dbReference>
<dbReference type="InterPro" id="IPR052380">
    <property type="entry name" value="Viral_DNA_packaging_terminase"/>
</dbReference>
<evidence type="ECO:0000259" key="2">
    <source>
        <dbReference type="Pfam" id="PF17288"/>
    </source>
</evidence>
<evidence type="ECO:0000259" key="1">
    <source>
        <dbReference type="Pfam" id="PF04466"/>
    </source>
</evidence>